<feature type="region of interest" description="Disordered" evidence="1">
    <location>
        <begin position="60"/>
        <end position="111"/>
    </location>
</feature>
<protein>
    <submittedName>
        <fullName evidence="2">Bm8257</fullName>
    </submittedName>
</protein>
<organism evidence="2">
    <name type="scientific">Brugia malayi</name>
    <name type="common">Filarial nematode worm</name>
    <dbReference type="NCBI Taxonomy" id="6279"/>
    <lineage>
        <taxon>Eukaryota</taxon>
        <taxon>Metazoa</taxon>
        <taxon>Ecdysozoa</taxon>
        <taxon>Nematoda</taxon>
        <taxon>Chromadorea</taxon>
        <taxon>Rhabditida</taxon>
        <taxon>Spirurina</taxon>
        <taxon>Spiruromorpha</taxon>
        <taxon>Filarioidea</taxon>
        <taxon>Onchocercidae</taxon>
        <taxon>Brugia</taxon>
    </lineage>
</organism>
<reference evidence="2" key="2">
    <citation type="submission" date="2012-12" db="EMBL/GenBank/DDBJ databases">
        <authorList>
            <consortium name="WormBase Consortium"/>
            <person name="Ghedin E."/>
            <person name="Paulini M."/>
        </authorList>
    </citation>
    <scope>NUCLEOTIDE SEQUENCE</scope>
    <source>
        <strain evidence="2">FR3</strain>
    </source>
</reference>
<name>A0A1I9GBX9_BRUMA</name>
<evidence type="ECO:0000313" key="2">
    <source>
        <dbReference type="EMBL" id="CRZ22155.1"/>
    </source>
</evidence>
<feature type="compositionally biased region" description="Polar residues" evidence="1">
    <location>
        <begin position="101"/>
        <end position="111"/>
    </location>
</feature>
<sequence length="111" mass="11857">MHTCVIWKGRMDFLEFSPPLLEGCAEAIIATSPVLGQIFFPELVFHALGTQLPEGELLRAPSRNPLSRQAQLAGAPEAGVLQRGADYPESPSKDLEEAPICQSSPGSKAGL</sequence>
<accession>A0A1I9GBX9</accession>
<reference evidence="2" key="1">
    <citation type="journal article" date="2007" name="Science">
        <title>Draft genome of the filarial nematode parasite Brugia malayi.</title>
        <authorList>
            <person name="Ghedin E."/>
            <person name="Wang S."/>
            <person name="Spiro D."/>
            <person name="Caler E."/>
            <person name="Zhao Q."/>
            <person name="Crabtree J."/>
            <person name="Allen J.E."/>
            <person name="Delcher A.L."/>
            <person name="Guiliano D.B."/>
            <person name="Miranda-Saavedra D."/>
            <person name="Angiuoli S.V."/>
            <person name="Creasy T."/>
            <person name="Amedeo P."/>
            <person name="Haas B."/>
            <person name="El-Sayed N.M."/>
            <person name="Wortman J.R."/>
            <person name="Feldblyum T."/>
            <person name="Tallon L."/>
            <person name="Schatz M."/>
            <person name="Shumway M."/>
            <person name="Koo H."/>
            <person name="Salzberg S.L."/>
            <person name="Schobel S."/>
            <person name="Pertea M."/>
            <person name="Pop M."/>
            <person name="White O."/>
            <person name="Barton G.J."/>
            <person name="Carlow C.K."/>
            <person name="Crawford M.J."/>
            <person name="Daub J."/>
            <person name="Dimmic M.W."/>
            <person name="Estes C.F."/>
            <person name="Foster J.M."/>
            <person name="Ganatra M."/>
            <person name="Gregory W.F."/>
            <person name="Johnson N.M."/>
            <person name="Jin J."/>
            <person name="Komuniecki R."/>
            <person name="Korf I."/>
            <person name="Kumar S."/>
            <person name="Laney S."/>
            <person name="Li B.W."/>
            <person name="Li W."/>
            <person name="Lindblom T.H."/>
            <person name="Lustigman S."/>
            <person name="Ma D."/>
            <person name="Maina C.V."/>
            <person name="Martin D.M."/>
            <person name="McCarter J.P."/>
            <person name="McReynolds L."/>
            <person name="Mitreva M."/>
            <person name="Nutman T.B."/>
            <person name="Parkinson J."/>
            <person name="Peregrin-Alvarez J.M."/>
            <person name="Poole C."/>
            <person name="Ren Q."/>
            <person name="Saunders L."/>
            <person name="Sluder A.E."/>
            <person name="Smith K."/>
            <person name="Stanke M."/>
            <person name="Unnasch T.R."/>
            <person name="Ware J."/>
            <person name="Wei A.D."/>
            <person name="Weil G."/>
            <person name="Williams D.J."/>
            <person name="Zhang Y."/>
            <person name="Williams S.A."/>
            <person name="Fraser-Liggett C."/>
            <person name="Slatko B."/>
            <person name="Blaxter M.L."/>
            <person name="Scott A.L."/>
        </authorList>
    </citation>
    <scope>NUCLEOTIDE SEQUENCE</scope>
    <source>
        <strain evidence="2">FR3</strain>
    </source>
</reference>
<proteinExistence type="predicted"/>
<dbReference type="AlphaFoldDB" id="A0A1I9GBX9"/>
<gene>
    <name evidence="2" type="primary">Bm8257</name>
    <name evidence="2" type="ORF">BM_Bm8257</name>
</gene>
<dbReference type="EMBL" id="LN855753">
    <property type="protein sequence ID" value="CRZ22155.1"/>
    <property type="molecule type" value="Genomic_DNA"/>
</dbReference>
<evidence type="ECO:0000256" key="1">
    <source>
        <dbReference type="SAM" id="MobiDB-lite"/>
    </source>
</evidence>